<evidence type="ECO:0000259" key="1">
    <source>
        <dbReference type="Pfam" id="PF02036"/>
    </source>
</evidence>
<evidence type="ECO:0000313" key="2">
    <source>
        <dbReference type="EMBL" id="MPM57462.1"/>
    </source>
</evidence>
<comment type="caution">
    <text evidence="2">The sequence shown here is derived from an EMBL/GenBank/DDBJ whole genome shotgun (WGS) entry which is preliminary data.</text>
</comment>
<sequence length="82" mass="8697">MNYNARFTFVILNEGAFGIAIQDGSAVVTSGVLPASQLTVITDRKTLGKLMAKKLDSKMAYALGKIKIRGNISLALKLGGLL</sequence>
<proteinExistence type="predicted"/>
<accession>A0A645AW39</accession>
<dbReference type="SUPFAM" id="SSF55718">
    <property type="entry name" value="SCP-like"/>
    <property type="match status" value="1"/>
</dbReference>
<dbReference type="AlphaFoldDB" id="A0A645AW39"/>
<reference evidence="2" key="1">
    <citation type="submission" date="2019-08" db="EMBL/GenBank/DDBJ databases">
        <authorList>
            <person name="Kucharzyk K."/>
            <person name="Murdoch R.W."/>
            <person name="Higgins S."/>
            <person name="Loffler F."/>
        </authorList>
    </citation>
    <scope>NUCLEOTIDE SEQUENCE</scope>
</reference>
<protein>
    <recommendedName>
        <fullName evidence="1">SCP2 domain-containing protein</fullName>
    </recommendedName>
</protein>
<dbReference type="Gene3D" id="3.30.1050.10">
    <property type="entry name" value="SCP2 sterol-binding domain"/>
    <property type="match status" value="1"/>
</dbReference>
<dbReference type="Pfam" id="PF02036">
    <property type="entry name" value="SCP2"/>
    <property type="match status" value="1"/>
</dbReference>
<dbReference type="InterPro" id="IPR003033">
    <property type="entry name" value="SCP2_sterol-bd_dom"/>
</dbReference>
<name>A0A645AW39_9ZZZZ</name>
<dbReference type="InterPro" id="IPR036527">
    <property type="entry name" value="SCP2_sterol-bd_dom_sf"/>
</dbReference>
<feature type="domain" description="SCP2" evidence="1">
    <location>
        <begin position="4"/>
        <end position="82"/>
    </location>
</feature>
<dbReference type="EMBL" id="VSSQ01016282">
    <property type="protein sequence ID" value="MPM57462.1"/>
    <property type="molecule type" value="Genomic_DNA"/>
</dbReference>
<gene>
    <name evidence="2" type="ORF">SDC9_104284</name>
</gene>
<organism evidence="2">
    <name type="scientific">bioreactor metagenome</name>
    <dbReference type="NCBI Taxonomy" id="1076179"/>
    <lineage>
        <taxon>unclassified sequences</taxon>
        <taxon>metagenomes</taxon>
        <taxon>ecological metagenomes</taxon>
    </lineage>
</organism>